<dbReference type="OrthoDB" id="6767430at2759"/>
<comment type="caution">
    <text evidence="1">The sequence shown here is derived from an EMBL/GenBank/DDBJ whole genome shotgun (WGS) entry which is preliminary data.</text>
</comment>
<evidence type="ECO:0008006" key="3">
    <source>
        <dbReference type="Google" id="ProtNLM"/>
    </source>
</evidence>
<sequence>MCIMNRLLKTCSSRGIDGVSNHVVKVIHASIAPIFTFIVNLSMETGVFPEQLKTAVVIPVHKKRDKLDVNNFRPISLLPVFSKILKKIGIFIDIKNAFDTVDHILLFERLHEAGIRVTYNWFRSYSSGGTQMVKIKYSFSDNSNFFCNDTSLCYAGLSNDHLHKIMQTDLDRLSLWFTFNKTVLSPKTKYLLISLNKQSIPVKNLL</sequence>
<dbReference type="AlphaFoldDB" id="A0A8K0KMS8"/>
<dbReference type="PANTHER" id="PTHR33332">
    <property type="entry name" value="REVERSE TRANSCRIPTASE DOMAIN-CONTAINING PROTEIN"/>
    <property type="match status" value="1"/>
</dbReference>
<proteinExistence type="predicted"/>
<dbReference type="EMBL" id="KZ309293">
    <property type="protein sequence ID" value="KAG8238164.1"/>
    <property type="molecule type" value="Genomic_DNA"/>
</dbReference>
<accession>A0A8K0KMS8</accession>
<protein>
    <recommendedName>
        <fullName evidence="3">Reverse transcriptase domain-containing protein</fullName>
    </recommendedName>
</protein>
<evidence type="ECO:0000313" key="2">
    <source>
        <dbReference type="Proteomes" id="UP000792457"/>
    </source>
</evidence>
<keyword evidence="2" id="KW-1185">Reference proteome</keyword>
<evidence type="ECO:0000313" key="1">
    <source>
        <dbReference type="EMBL" id="KAG8238164.1"/>
    </source>
</evidence>
<reference evidence="1" key="2">
    <citation type="submission" date="2017-10" db="EMBL/GenBank/DDBJ databases">
        <title>Ladona fulva Genome sequencing and assembly.</title>
        <authorList>
            <person name="Murali S."/>
            <person name="Richards S."/>
            <person name="Bandaranaike D."/>
            <person name="Bellair M."/>
            <person name="Blankenburg K."/>
            <person name="Chao H."/>
            <person name="Dinh H."/>
            <person name="Doddapaneni H."/>
            <person name="Dugan-Rocha S."/>
            <person name="Elkadiri S."/>
            <person name="Gnanaolivu R."/>
            <person name="Hernandez B."/>
            <person name="Skinner E."/>
            <person name="Javaid M."/>
            <person name="Lee S."/>
            <person name="Li M."/>
            <person name="Ming W."/>
            <person name="Munidasa M."/>
            <person name="Muniz J."/>
            <person name="Nguyen L."/>
            <person name="Hughes D."/>
            <person name="Osuji N."/>
            <person name="Pu L.-L."/>
            <person name="Puazo M."/>
            <person name="Qu C."/>
            <person name="Quiroz J."/>
            <person name="Raj R."/>
            <person name="Weissenberger G."/>
            <person name="Xin Y."/>
            <person name="Zou X."/>
            <person name="Han Y."/>
            <person name="Worley K."/>
            <person name="Muzny D."/>
            <person name="Gibbs R."/>
        </authorList>
    </citation>
    <scope>NUCLEOTIDE SEQUENCE</scope>
    <source>
        <strain evidence="1">Sampled in the wild</strain>
    </source>
</reference>
<name>A0A8K0KMS8_LADFU</name>
<reference evidence="1" key="1">
    <citation type="submission" date="2013-04" db="EMBL/GenBank/DDBJ databases">
        <authorList>
            <person name="Qu J."/>
            <person name="Murali S.C."/>
            <person name="Bandaranaike D."/>
            <person name="Bellair M."/>
            <person name="Blankenburg K."/>
            <person name="Chao H."/>
            <person name="Dinh H."/>
            <person name="Doddapaneni H."/>
            <person name="Downs B."/>
            <person name="Dugan-Rocha S."/>
            <person name="Elkadiri S."/>
            <person name="Gnanaolivu R.D."/>
            <person name="Hernandez B."/>
            <person name="Javaid M."/>
            <person name="Jayaseelan J.C."/>
            <person name="Lee S."/>
            <person name="Li M."/>
            <person name="Ming W."/>
            <person name="Munidasa M."/>
            <person name="Muniz J."/>
            <person name="Nguyen L."/>
            <person name="Ongeri F."/>
            <person name="Osuji N."/>
            <person name="Pu L.-L."/>
            <person name="Puazo M."/>
            <person name="Qu C."/>
            <person name="Quiroz J."/>
            <person name="Raj R."/>
            <person name="Weissenberger G."/>
            <person name="Xin Y."/>
            <person name="Zou X."/>
            <person name="Han Y."/>
            <person name="Richards S."/>
            <person name="Worley K."/>
            <person name="Muzny D."/>
            <person name="Gibbs R."/>
        </authorList>
    </citation>
    <scope>NUCLEOTIDE SEQUENCE</scope>
    <source>
        <strain evidence="1">Sampled in the wild</strain>
    </source>
</reference>
<organism evidence="1 2">
    <name type="scientific">Ladona fulva</name>
    <name type="common">Scarce chaser dragonfly</name>
    <name type="synonym">Libellula fulva</name>
    <dbReference type="NCBI Taxonomy" id="123851"/>
    <lineage>
        <taxon>Eukaryota</taxon>
        <taxon>Metazoa</taxon>
        <taxon>Ecdysozoa</taxon>
        <taxon>Arthropoda</taxon>
        <taxon>Hexapoda</taxon>
        <taxon>Insecta</taxon>
        <taxon>Pterygota</taxon>
        <taxon>Palaeoptera</taxon>
        <taxon>Odonata</taxon>
        <taxon>Epiprocta</taxon>
        <taxon>Anisoptera</taxon>
        <taxon>Libelluloidea</taxon>
        <taxon>Libellulidae</taxon>
        <taxon>Ladona</taxon>
    </lineage>
</organism>
<dbReference type="Proteomes" id="UP000792457">
    <property type="component" value="Unassembled WGS sequence"/>
</dbReference>
<gene>
    <name evidence="1" type="ORF">J437_LFUL018000</name>
</gene>